<keyword evidence="3" id="KW-1185">Reference proteome</keyword>
<feature type="region of interest" description="Disordered" evidence="1">
    <location>
        <begin position="167"/>
        <end position="291"/>
    </location>
</feature>
<evidence type="ECO:0000313" key="2">
    <source>
        <dbReference type="EMBL" id="KAJ1176655.1"/>
    </source>
</evidence>
<proteinExistence type="predicted"/>
<feature type="compositionally biased region" description="Polar residues" evidence="1">
    <location>
        <begin position="209"/>
        <end position="219"/>
    </location>
</feature>
<organism evidence="2 3">
    <name type="scientific">Pleurodeles waltl</name>
    <name type="common">Iberian ribbed newt</name>
    <dbReference type="NCBI Taxonomy" id="8319"/>
    <lineage>
        <taxon>Eukaryota</taxon>
        <taxon>Metazoa</taxon>
        <taxon>Chordata</taxon>
        <taxon>Craniata</taxon>
        <taxon>Vertebrata</taxon>
        <taxon>Euteleostomi</taxon>
        <taxon>Amphibia</taxon>
        <taxon>Batrachia</taxon>
        <taxon>Caudata</taxon>
        <taxon>Salamandroidea</taxon>
        <taxon>Salamandridae</taxon>
        <taxon>Pleurodelinae</taxon>
        <taxon>Pleurodeles</taxon>
    </lineage>
</organism>
<evidence type="ECO:0000313" key="3">
    <source>
        <dbReference type="Proteomes" id="UP001066276"/>
    </source>
</evidence>
<reference evidence="2" key="1">
    <citation type="journal article" date="2022" name="bioRxiv">
        <title>Sequencing and chromosome-scale assembly of the giantPleurodeles waltlgenome.</title>
        <authorList>
            <person name="Brown T."/>
            <person name="Elewa A."/>
            <person name="Iarovenko S."/>
            <person name="Subramanian E."/>
            <person name="Araus A.J."/>
            <person name="Petzold A."/>
            <person name="Susuki M."/>
            <person name="Suzuki K.-i.T."/>
            <person name="Hayashi T."/>
            <person name="Toyoda A."/>
            <person name="Oliveira C."/>
            <person name="Osipova E."/>
            <person name="Leigh N.D."/>
            <person name="Simon A."/>
            <person name="Yun M.H."/>
        </authorList>
    </citation>
    <scope>NUCLEOTIDE SEQUENCE</scope>
    <source>
        <strain evidence="2">20211129_DDA</strain>
        <tissue evidence="2">Liver</tissue>
    </source>
</reference>
<name>A0AAV7TKA7_PLEWA</name>
<dbReference type="Proteomes" id="UP001066276">
    <property type="component" value="Chromosome 3_2"/>
</dbReference>
<evidence type="ECO:0000256" key="1">
    <source>
        <dbReference type="SAM" id="MobiDB-lite"/>
    </source>
</evidence>
<dbReference type="AlphaFoldDB" id="A0AAV7TKA7"/>
<dbReference type="EMBL" id="JANPWB010000006">
    <property type="protein sequence ID" value="KAJ1176655.1"/>
    <property type="molecule type" value="Genomic_DNA"/>
</dbReference>
<sequence>MNTERRTEAQCQSQLSVLQGLGNPTAAPGPDLEINDGGTFSPVPGCWQCILMLRRAHAMPPGHYQRGGECTVLLKLRQTAMPNTMQGRWYDRSARSVICGRIRERSDTVAQFAMDTEASWGDSRPVQEDRPSLRWAAPWQGTAPLCHEAQVNAEKAFPFSEGSWDPAWRGSAATRGPQGVETHRGGRDAAQCRARPRSDAATPGGECQQALTSSATSGAQAPPPSRQPSVGRRRVGSRRQAASSPAATANLGPAARCSKHGAEGSNGVRSVAAASGRGPGRLGGRPLSQTE</sequence>
<gene>
    <name evidence="2" type="ORF">NDU88_001924</name>
</gene>
<protein>
    <submittedName>
        <fullName evidence="2">Uncharacterized protein</fullName>
    </submittedName>
</protein>
<comment type="caution">
    <text evidence="2">The sequence shown here is derived from an EMBL/GenBank/DDBJ whole genome shotgun (WGS) entry which is preliminary data.</text>
</comment>
<accession>A0AAV7TKA7</accession>